<dbReference type="Gramene" id="OE9A079726T1">
    <property type="protein sequence ID" value="OE9A079726C1"/>
    <property type="gene ID" value="OE9A079726"/>
</dbReference>
<dbReference type="InterPro" id="IPR002110">
    <property type="entry name" value="Ankyrin_rpt"/>
</dbReference>
<dbReference type="PANTHER" id="PTHR24121:SF20">
    <property type="entry name" value="TONSOKU-LIKE PROTEIN"/>
    <property type="match status" value="1"/>
</dbReference>
<dbReference type="Proteomes" id="UP000594638">
    <property type="component" value="Unassembled WGS sequence"/>
</dbReference>
<evidence type="ECO:0000313" key="2">
    <source>
        <dbReference type="Proteomes" id="UP000594638"/>
    </source>
</evidence>
<gene>
    <name evidence="1" type="ORF">OLEA9_A079726</name>
</gene>
<dbReference type="PANTHER" id="PTHR24121">
    <property type="entry name" value="NO MECHANORECEPTOR POTENTIAL C, ISOFORM D-RELATED"/>
    <property type="match status" value="1"/>
</dbReference>
<dbReference type="Gene3D" id="1.25.40.20">
    <property type="entry name" value="Ankyrin repeat-containing domain"/>
    <property type="match status" value="1"/>
</dbReference>
<organism evidence="1 2">
    <name type="scientific">Olea europaea subsp. europaea</name>
    <dbReference type="NCBI Taxonomy" id="158383"/>
    <lineage>
        <taxon>Eukaryota</taxon>
        <taxon>Viridiplantae</taxon>
        <taxon>Streptophyta</taxon>
        <taxon>Embryophyta</taxon>
        <taxon>Tracheophyta</taxon>
        <taxon>Spermatophyta</taxon>
        <taxon>Magnoliopsida</taxon>
        <taxon>eudicotyledons</taxon>
        <taxon>Gunneridae</taxon>
        <taxon>Pentapetalae</taxon>
        <taxon>asterids</taxon>
        <taxon>lamiids</taxon>
        <taxon>Lamiales</taxon>
        <taxon>Oleaceae</taxon>
        <taxon>Oleeae</taxon>
        <taxon>Olea</taxon>
    </lineage>
</organism>
<sequence>MCEASSTYLITSSGPRLLLYQAALRGDWKDAETALRSDDSAGSLKITERGDTPLHMAAATKQTVFVRKLVEYLNEGDLELKNDFGNTAFSFAAVSGVVEIAEVMYEKNNNLPTIRDSDNMSPIEMAAWMGNKEMVEYLYKITPRRDFKAWELMKIIVATINGEMFDIALNILKADRSIVTSPNVDKGSALLALAGKPFSHYGTSQEWICENLARFVPYVPCKIILFHY</sequence>
<dbReference type="AlphaFoldDB" id="A0A8S0RAS4"/>
<dbReference type="EMBL" id="CACTIH010002362">
    <property type="protein sequence ID" value="CAA2976130.1"/>
    <property type="molecule type" value="Genomic_DNA"/>
</dbReference>
<dbReference type="SUPFAM" id="SSF48403">
    <property type="entry name" value="Ankyrin repeat"/>
    <property type="match status" value="1"/>
</dbReference>
<dbReference type="OrthoDB" id="913515at2759"/>
<dbReference type="Pfam" id="PF12796">
    <property type="entry name" value="Ank_2"/>
    <property type="match status" value="1"/>
</dbReference>
<dbReference type="SMART" id="SM00248">
    <property type="entry name" value="ANK"/>
    <property type="match status" value="3"/>
</dbReference>
<accession>A0A8S0RAS4</accession>
<reference evidence="1 2" key="1">
    <citation type="submission" date="2019-12" db="EMBL/GenBank/DDBJ databases">
        <authorList>
            <person name="Alioto T."/>
            <person name="Alioto T."/>
            <person name="Gomez Garrido J."/>
        </authorList>
    </citation>
    <scope>NUCLEOTIDE SEQUENCE [LARGE SCALE GENOMIC DNA]</scope>
</reference>
<comment type="caution">
    <text evidence="1">The sequence shown here is derived from an EMBL/GenBank/DDBJ whole genome shotgun (WGS) entry which is preliminary data.</text>
</comment>
<evidence type="ECO:0000313" key="1">
    <source>
        <dbReference type="EMBL" id="CAA2976130.1"/>
    </source>
</evidence>
<protein>
    <submittedName>
        <fullName evidence="1">Ankyrin repeat-containing At5g02620-like isoform X2</fullName>
    </submittedName>
</protein>
<proteinExistence type="predicted"/>
<name>A0A8S0RAS4_OLEEU</name>
<keyword evidence="2" id="KW-1185">Reference proteome</keyword>
<dbReference type="InterPro" id="IPR036770">
    <property type="entry name" value="Ankyrin_rpt-contain_sf"/>
</dbReference>